<keyword evidence="4" id="KW-1185">Reference proteome</keyword>
<dbReference type="Pfam" id="PF11799">
    <property type="entry name" value="IMS_C"/>
    <property type="match status" value="1"/>
</dbReference>
<dbReference type="InterPro" id="IPR036775">
    <property type="entry name" value="DNA_pol_Y-fam_lit_finger_sf"/>
</dbReference>
<comment type="similarity">
    <text evidence="1">Belongs to the DNA polymerase type-Y family.</text>
</comment>
<dbReference type="GO" id="GO:0006281">
    <property type="term" value="P:DNA repair"/>
    <property type="evidence" value="ECO:0007669"/>
    <property type="project" value="InterPro"/>
</dbReference>
<dbReference type="InterPro" id="IPR053848">
    <property type="entry name" value="IMS_HHH_1"/>
</dbReference>
<dbReference type="NCBIfam" id="NF002848">
    <property type="entry name" value="PRK03103.1"/>
    <property type="match status" value="1"/>
</dbReference>
<organism evidence="3 4">
    <name type="scientific">Gracilibacillus ureilyticus</name>
    <dbReference type="NCBI Taxonomy" id="531814"/>
    <lineage>
        <taxon>Bacteria</taxon>
        <taxon>Bacillati</taxon>
        <taxon>Bacillota</taxon>
        <taxon>Bacilli</taxon>
        <taxon>Bacillales</taxon>
        <taxon>Bacillaceae</taxon>
        <taxon>Gracilibacillus</taxon>
    </lineage>
</organism>
<dbReference type="GO" id="GO:0005829">
    <property type="term" value="C:cytosol"/>
    <property type="evidence" value="ECO:0007669"/>
    <property type="project" value="TreeGrafter"/>
</dbReference>
<dbReference type="PANTHER" id="PTHR11076">
    <property type="entry name" value="DNA REPAIR POLYMERASE UMUC / TRANSFERASE FAMILY MEMBER"/>
    <property type="match status" value="1"/>
</dbReference>
<dbReference type="PANTHER" id="PTHR11076:SF35">
    <property type="entry name" value="DNA REPAIR PROTEIN HOMOLOG YOBH"/>
    <property type="match status" value="1"/>
</dbReference>
<dbReference type="EMBL" id="FOGL01000003">
    <property type="protein sequence ID" value="SER37508.1"/>
    <property type="molecule type" value="Genomic_DNA"/>
</dbReference>
<reference evidence="3 4" key="1">
    <citation type="submission" date="2016-10" db="EMBL/GenBank/DDBJ databases">
        <authorList>
            <person name="de Groot N.N."/>
        </authorList>
    </citation>
    <scope>NUCLEOTIDE SEQUENCE [LARGE SCALE GENOMIC DNA]</scope>
    <source>
        <strain evidence="3 4">CGMCC 1.7727</strain>
    </source>
</reference>
<name>A0A1H9NNI8_9BACI</name>
<dbReference type="GO" id="GO:0009432">
    <property type="term" value="P:SOS response"/>
    <property type="evidence" value="ECO:0007669"/>
    <property type="project" value="TreeGrafter"/>
</dbReference>
<dbReference type="Gene3D" id="3.30.70.270">
    <property type="match status" value="1"/>
</dbReference>
<evidence type="ECO:0000313" key="3">
    <source>
        <dbReference type="EMBL" id="SER37508.1"/>
    </source>
</evidence>
<proteinExistence type="inferred from homology"/>
<dbReference type="GO" id="GO:0042276">
    <property type="term" value="P:error-prone translesion synthesis"/>
    <property type="evidence" value="ECO:0007669"/>
    <property type="project" value="TreeGrafter"/>
</dbReference>
<dbReference type="Pfam" id="PF21999">
    <property type="entry name" value="IMS_HHH_1"/>
    <property type="match status" value="1"/>
</dbReference>
<dbReference type="AlphaFoldDB" id="A0A1H9NNI8"/>
<dbReference type="SUPFAM" id="SSF100879">
    <property type="entry name" value="Lesion bypass DNA polymerase (Y-family), little finger domain"/>
    <property type="match status" value="1"/>
</dbReference>
<evidence type="ECO:0000256" key="1">
    <source>
        <dbReference type="ARBA" id="ARBA00010945"/>
    </source>
</evidence>
<dbReference type="SUPFAM" id="SSF56672">
    <property type="entry name" value="DNA/RNA polymerases"/>
    <property type="match status" value="1"/>
</dbReference>
<evidence type="ECO:0000259" key="2">
    <source>
        <dbReference type="PROSITE" id="PS50173"/>
    </source>
</evidence>
<dbReference type="InterPro" id="IPR050116">
    <property type="entry name" value="DNA_polymerase-Y"/>
</dbReference>
<dbReference type="InterPro" id="IPR017961">
    <property type="entry name" value="DNA_pol_Y-fam_little_finger"/>
</dbReference>
<dbReference type="Gene3D" id="3.40.1170.60">
    <property type="match status" value="1"/>
</dbReference>
<dbReference type="PROSITE" id="PS50173">
    <property type="entry name" value="UMUC"/>
    <property type="match status" value="1"/>
</dbReference>
<dbReference type="InterPro" id="IPR043502">
    <property type="entry name" value="DNA/RNA_pol_sf"/>
</dbReference>
<dbReference type="STRING" id="531814.SAMN04487944_103233"/>
<dbReference type="CDD" id="cd01700">
    <property type="entry name" value="PolY_Pol_V_umuC"/>
    <property type="match status" value="1"/>
</dbReference>
<gene>
    <name evidence="3" type="ORF">SAMN04487944_103233</name>
</gene>
<dbReference type="InterPro" id="IPR043128">
    <property type="entry name" value="Rev_trsase/Diguanyl_cyclase"/>
</dbReference>
<dbReference type="GO" id="GO:0003684">
    <property type="term" value="F:damaged DNA binding"/>
    <property type="evidence" value="ECO:0007669"/>
    <property type="project" value="InterPro"/>
</dbReference>
<dbReference type="GO" id="GO:0003887">
    <property type="term" value="F:DNA-directed DNA polymerase activity"/>
    <property type="evidence" value="ECO:0007669"/>
    <property type="project" value="InterPro"/>
</dbReference>
<sequence length="439" mass="49314">MYTNECSVVYLEQVFLFEEGVTLDYSVYPRHNVLCIDMRSFYASVECVDRGIDPMKAMLAVVGDPNRSGSIVLAASPALKKTYRVSNVSRFFELPDDPDIIIAPARMGMYLKVSLAITKMIKTIVPKEAIHVYSVDELWVTLDGTERLYGSPVEAAEMIQQRILDQFGIPCAIGIGENKFLAKVVMDIHAKKATSGIAECRYEDIEKLLWPIEIGKIWGVGSRLRKHLNRMGIFSLGQLANHPLEQLKKRFGVIGEQLYWHAWGIDLSPVEGDFTKAEQKGYGHGITLLRDYKGAEIPTVLLELCEEACRRARKDEMYGRTIHLSIGYSKEVGGGFSRSMSIDAPTNITMAMHQVCMQLFHTFYDGYSEIRRASVSLTNLSRDAGIQLSLFEDQRKSNIGYVMDAIRDKYGSTAILRASSYTEQGITLERSKKIGGHYA</sequence>
<dbReference type="Proteomes" id="UP000199687">
    <property type="component" value="Unassembled WGS sequence"/>
</dbReference>
<dbReference type="Pfam" id="PF00817">
    <property type="entry name" value="IMS"/>
    <property type="match status" value="1"/>
</dbReference>
<protein>
    <submittedName>
        <fullName evidence="3">DNA polymerase V</fullName>
    </submittedName>
</protein>
<dbReference type="Gene3D" id="1.10.150.20">
    <property type="entry name" value="5' to 3' exonuclease, C-terminal subdomain"/>
    <property type="match status" value="1"/>
</dbReference>
<accession>A0A1H9NNI8</accession>
<feature type="domain" description="UmuC" evidence="2">
    <location>
        <begin position="33"/>
        <end position="221"/>
    </location>
</feature>
<dbReference type="Gene3D" id="3.30.1490.100">
    <property type="entry name" value="DNA polymerase, Y-family, little finger domain"/>
    <property type="match status" value="1"/>
</dbReference>
<dbReference type="InterPro" id="IPR001126">
    <property type="entry name" value="UmuC"/>
</dbReference>
<evidence type="ECO:0000313" key="4">
    <source>
        <dbReference type="Proteomes" id="UP000199687"/>
    </source>
</evidence>